<sequence length="143" mass="16150">MFRQKRVSTLHICIGALAGVVSVVIVTIGISLFFLETHKKVDERNQHKMDRISLMIGLLDLIPYGIIIFAMIFDVQLGIFATPTTLGSTYVPVLIPLIIFGGINSYRNGFIHCTYLSRLPKINPLYRRSSTMNDAQLPPRPRY</sequence>
<feature type="transmembrane region" description="Helical" evidence="1">
    <location>
        <begin position="12"/>
        <end position="34"/>
    </location>
</feature>
<keyword evidence="1" id="KW-0812">Transmembrane</keyword>
<name>A0A1I7WN11_HETBA</name>
<feature type="transmembrane region" description="Helical" evidence="1">
    <location>
        <begin position="54"/>
        <end position="73"/>
    </location>
</feature>
<reference evidence="3" key="1">
    <citation type="submission" date="2016-11" db="UniProtKB">
        <authorList>
            <consortium name="WormBaseParasite"/>
        </authorList>
    </citation>
    <scope>IDENTIFICATION</scope>
</reference>
<keyword evidence="1" id="KW-1133">Transmembrane helix</keyword>
<organism evidence="2 3">
    <name type="scientific">Heterorhabditis bacteriophora</name>
    <name type="common">Entomopathogenic nematode worm</name>
    <dbReference type="NCBI Taxonomy" id="37862"/>
    <lineage>
        <taxon>Eukaryota</taxon>
        <taxon>Metazoa</taxon>
        <taxon>Ecdysozoa</taxon>
        <taxon>Nematoda</taxon>
        <taxon>Chromadorea</taxon>
        <taxon>Rhabditida</taxon>
        <taxon>Rhabditina</taxon>
        <taxon>Rhabditomorpha</taxon>
        <taxon>Strongyloidea</taxon>
        <taxon>Heterorhabditidae</taxon>
        <taxon>Heterorhabditis</taxon>
    </lineage>
</organism>
<keyword evidence="1" id="KW-0472">Membrane</keyword>
<dbReference type="AlphaFoldDB" id="A0A1I7WN11"/>
<evidence type="ECO:0000256" key="1">
    <source>
        <dbReference type="SAM" id="Phobius"/>
    </source>
</evidence>
<accession>A0A1I7WN11</accession>
<evidence type="ECO:0000313" key="3">
    <source>
        <dbReference type="WBParaSite" id="Hba_06519"/>
    </source>
</evidence>
<keyword evidence="2" id="KW-1185">Reference proteome</keyword>
<protein>
    <submittedName>
        <fullName evidence="3">G_PROTEIN_RECEP_F1_2 domain-containing protein</fullName>
    </submittedName>
</protein>
<evidence type="ECO:0000313" key="2">
    <source>
        <dbReference type="Proteomes" id="UP000095283"/>
    </source>
</evidence>
<dbReference type="WBParaSite" id="Hba_06519">
    <property type="protein sequence ID" value="Hba_06519"/>
    <property type="gene ID" value="Hba_06519"/>
</dbReference>
<feature type="transmembrane region" description="Helical" evidence="1">
    <location>
        <begin position="79"/>
        <end position="100"/>
    </location>
</feature>
<proteinExistence type="predicted"/>
<dbReference type="Proteomes" id="UP000095283">
    <property type="component" value="Unplaced"/>
</dbReference>